<dbReference type="Pfam" id="PF01369">
    <property type="entry name" value="Sec7"/>
    <property type="match status" value="1"/>
</dbReference>
<feature type="compositionally biased region" description="Basic and acidic residues" evidence="1">
    <location>
        <begin position="1166"/>
        <end position="1176"/>
    </location>
</feature>
<feature type="compositionally biased region" description="Basic residues" evidence="1">
    <location>
        <begin position="1271"/>
        <end position="1280"/>
    </location>
</feature>
<feature type="compositionally biased region" description="Polar residues" evidence="1">
    <location>
        <begin position="1137"/>
        <end position="1146"/>
    </location>
</feature>
<gene>
    <name evidence="4" type="ORF">EI97DRAFT_278627</name>
</gene>
<dbReference type="Gene3D" id="1.10.1000.11">
    <property type="entry name" value="Arf Nucleotide-binding Site Opener,domain 2"/>
    <property type="match status" value="1"/>
</dbReference>
<feature type="compositionally biased region" description="Polar residues" evidence="1">
    <location>
        <begin position="281"/>
        <end position="290"/>
    </location>
</feature>
<dbReference type="CDD" id="cd00171">
    <property type="entry name" value="Sec7"/>
    <property type="match status" value="1"/>
</dbReference>
<feature type="region of interest" description="Disordered" evidence="1">
    <location>
        <begin position="366"/>
        <end position="418"/>
    </location>
</feature>
<dbReference type="Proteomes" id="UP000800097">
    <property type="component" value="Unassembled WGS sequence"/>
</dbReference>
<feature type="region of interest" description="Disordered" evidence="1">
    <location>
        <begin position="145"/>
        <end position="175"/>
    </location>
</feature>
<dbReference type="OrthoDB" id="430364at2759"/>
<feature type="compositionally biased region" description="Low complexity" evidence="1">
    <location>
        <begin position="408"/>
        <end position="418"/>
    </location>
</feature>
<evidence type="ECO:0000259" key="3">
    <source>
        <dbReference type="PROSITE" id="PS50190"/>
    </source>
</evidence>
<dbReference type="SUPFAM" id="SSF50729">
    <property type="entry name" value="PH domain-like"/>
    <property type="match status" value="1"/>
</dbReference>
<feature type="region of interest" description="Disordered" evidence="1">
    <location>
        <begin position="209"/>
        <end position="318"/>
    </location>
</feature>
<feature type="compositionally biased region" description="Basic and acidic residues" evidence="1">
    <location>
        <begin position="1301"/>
        <end position="1311"/>
    </location>
</feature>
<feature type="compositionally biased region" description="Basic and acidic residues" evidence="1">
    <location>
        <begin position="9"/>
        <end position="20"/>
    </location>
</feature>
<dbReference type="RefSeq" id="XP_033655468.1">
    <property type="nucleotide sequence ID" value="XM_033794340.1"/>
</dbReference>
<dbReference type="PROSITE" id="PS50190">
    <property type="entry name" value="SEC7"/>
    <property type="match status" value="1"/>
</dbReference>
<name>A0A6A6JSH2_WESOR</name>
<feature type="compositionally biased region" description="Basic and acidic residues" evidence="1">
    <location>
        <begin position="1261"/>
        <end position="1270"/>
    </location>
</feature>
<dbReference type="SUPFAM" id="SSF48425">
    <property type="entry name" value="Sec7 domain"/>
    <property type="match status" value="1"/>
</dbReference>
<evidence type="ECO:0000313" key="5">
    <source>
        <dbReference type="Proteomes" id="UP000800097"/>
    </source>
</evidence>
<feature type="compositionally biased region" description="Polar residues" evidence="1">
    <location>
        <begin position="366"/>
        <end position="375"/>
    </location>
</feature>
<dbReference type="CDD" id="cd00821">
    <property type="entry name" value="PH"/>
    <property type="match status" value="1"/>
</dbReference>
<dbReference type="Gene3D" id="2.30.29.30">
    <property type="entry name" value="Pleckstrin-homology domain (PH domain)/Phosphotyrosine-binding domain (PTB)"/>
    <property type="match status" value="1"/>
</dbReference>
<evidence type="ECO:0000313" key="4">
    <source>
        <dbReference type="EMBL" id="KAF2277929.1"/>
    </source>
</evidence>
<feature type="region of interest" description="Disordered" evidence="1">
    <location>
        <begin position="1063"/>
        <end position="1280"/>
    </location>
</feature>
<feature type="region of interest" description="Disordered" evidence="1">
    <location>
        <begin position="1301"/>
        <end position="1442"/>
    </location>
</feature>
<accession>A0A6A6JSH2</accession>
<dbReference type="InterPro" id="IPR023394">
    <property type="entry name" value="Sec7_C_sf"/>
</dbReference>
<evidence type="ECO:0000256" key="1">
    <source>
        <dbReference type="SAM" id="MobiDB-lite"/>
    </source>
</evidence>
<evidence type="ECO:0000259" key="2">
    <source>
        <dbReference type="PROSITE" id="PS50003"/>
    </source>
</evidence>
<evidence type="ECO:0008006" key="6">
    <source>
        <dbReference type="Google" id="ProtNLM"/>
    </source>
</evidence>
<sequence>MPLRGLRANRSERDLNRRSTLEPTALFKKGSSPADHADDRTGGRIAVSEDGGRPHFGDVGDIGEDSSPSPSTHEPTPKARRFSLMRFRHASDSHLSLKAKEHADSDAPPVPAVPATSIATPSIITTAPTIVDHDEPTIPRKRGRMQQFSLRRRSLDPSSSQLPGLRKSMDKKHSADIKRGPFSFMRSQNALIEEPGRLSISEAPDTLVPSARGTAQEGASSLSLSVPRASESSRSDASSGVHISFEHTPRPRTTPKSSTSLFSLGRKKQRASLFPIPMKVTTPQFPNTAPATPRASTSGVSSGSPHHSPGGESPPLTAINHNRVQKSENGTTTPPHSSSQFALAAASLNDASGGDCLLRNDSIRSVRSAHSSPNRRPNRLALRGRSSTMGSLGARSEDVPPPTPPYIASGRTSTSTAGRSSFSNLFNLGARFRQNPETYSPRHGSPAHGFSGNSGPLSQQNSLNISREALVLPDREEGETPGHYLERLEENNIDKSVIASLLTKKDDAFLLAVLRSYMRKFAFFGDPIDMAIRKLLMQVELPKETQQIDRVLQGFADRYHECNPGIYINPDKAYFISFSIVILHTDFFNKNNKRKMQRNDYIKNSSCEGVSEDVLGCIYDNIVYTPFIHIEDEVDLKNIASRRSKKSAVLKGSLHDPAKKAVREPLDPYTLILEGKLDILRPNIKDVMNLDDPYGYLGSAPTLDIRNLYKSFARYGVLQIVSSRSRPEAFMSQSSQENPLDSSVGIVEMPVTKIGVLWRKDTKRKKARSPWQEWGAVLTRSGLSLFRNSSWAKNLMHQHDQHEKHGDGTPVVFQPPLHEFKQDHIIPMDGAVALVDNTYKKHKNAFVIFSKAGEETFLADNEKDLNDWLGMINYSAAFETLGVRPRGLIGALYDGQRHRGIRRLESSHSTTSVSTPTGEVTIQRGRIDKQFAQQIMSARRELMQKRISESEERLTQCIKQLETQLRDARHLQILAPIQPKTRDLLIHAAGRLSAKLKWSRIEIWRMKCHRDILAQELQEEKQSTGDLASQNERLDTTSPLVQQQLSPLPAKKPSKIVGLTRLTSKTSSHSGSQKPPPSPTVSIARPGTKSSRDTEIGGDDAFKTPPETSRQPSPSHLSAPYAHMPVTPQSLHCPEPMTSSSTQSPKLTPFDRRLSTSSIGGGTLSSDDRSDVELRYETPPPIEPAKTDRPSTPESAPTNGLHLDGGSDSEADRPPAALTGSPESRSKVRRSLHRTLRDSHAGSSHRRGHKTRDSASTIVSDDTHESEGLARRKGSFTLHGKKASVITFGLDWQNMSAEERLKMRKQAHEALETGSAEDKEDGTRGRSHSIATASTGTILTSPRANDQDDPTPRPSPDDIQKKRHVSSQTITPANYRASSGAHDSDARSMKMEMSGIEEEATSKSLESAAQEKPTGEKANLEQPHIENPNSQAGDQKSKAPEA</sequence>
<keyword evidence="5" id="KW-1185">Reference proteome</keyword>
<reference evidence="4" key="1">
    <citation type="journal article" date="2020" name="Stud. Mycol.">
        <title>101 Dothideomycetes genomes: a test case for predicting lifestyles and emergence of pathogens.</title>
        <authorList>
            <person name="Haridas S."/>
            <person name="Albert R."/>
            <person name="Binder M."/>
            <person name="Bloem J."/>
            <person name="Labutti K."/>
            <person name="Salamov A."/>
            <person name="Andreopoulos B."/>
            <person name="Baker S."/>
            <person name="Barry K."/>
            <person name="Bills G."/>
            <person name="Bluhm B."/>
            <person name="Cannon C."/>
            <person name="Castanera R."/>
            <person name="Culley D."/>
            <person name="Daum C."/>
            <person name="Ezra D."/>
            <person name="Gonzalez J."/>
            <person name="Henrissat B."/>
            <person name="Kuo A."/>
            <person name="Liang C."/>
            <person name="Lipzen A."/>
            <person name="Lutzoni F."/>
            <person name="Magnuson J."/>
            <person name="Mondo S."/>
            <person name="Nolan M."/>
            <person name="Ohm R."/>
            <person name="Pangilinan J."/>
            <person name="Park H.-J."/>
            <person name="Ramirez L."/>
            <person name="Alfaro M."/>
            <person name="Sun H."/>
            <person name="Tritt A."/>
            <person name="Yoshinaga Y."/>
            <person name="Zwiers L.-H."/>
            <person name="Turgeon B."/>
            <person name="Goodwin S."/>
            <person name="Spatafora J."/>
            <person name="Crous P."/>
            <person name="Grigoriev I."/>
        </authorList>
    </citation>
    <scope>NUCLEOTIDE SEQUENCE</scope>
    <source>
        <strain evidence="4">CBS 379.55</strain>
    </source>
</reference>
<organism evidence="4 5">
    <name type="scientific">Westerdykella ornata</name>
    <dbReference type="NCBI Taxonomy" id="318751"/>
    <lineage>
        <taxon>Eukaryota</taxon>
        <taxon>Fungi</taxon>
        <taxon>Dikarya</taxon>
        <taxon>Ascomycota</taxon>
        <taxon>Pezizomycotina</taxon>
        <taxon>Dothideomycetes</taxon>
        <taxon>Pleosporomycetidae</taxon>
        <taxon>Pleosporales</taxon>
        <taxon>Sporormiaceae</taxon>
        <taxon>Westerdykella</taxon>
    </lineage>
</organism>
<feature type="compositionally biased region" description="Polar residues" evidence="1">
    <location>
        <begin position="1063"/>
        <end position="1073"/>
    </location>
</feature>
<dbReference type="InterPro" id="IPR000904">
    <property type="entry name" value="Sec7_dom"/>
</dbReference>
<dbReference type="InterPro" id="IPR035999">
    <property type="entry name" value="Sec7_dom_sf"/>
</dbReference>
<feature type="compositionally biased region" description="Polar residues" evidence="1">
    <location>
        <begin position="1329"/>
        <end position="1344"/>
    </location>
</feature>
<dbReference type="InterPro" id="IPR011993">
    <property type="entry name" value="PH-like_dom_sf"/>
</dbReference>
<feature type="compositionally biased region" description="Low complexity" evidence="1">
    <location>
        <begin position="228"/>
        <end position="239"/>
    </location>
</feature>
<dbReference type="EMBL" id="ML986489">
    <property type="protein sequence ID" value="KAF2277929.1"/>
    <property type="molecule type" value="Genomic_DNA"/>
</dbReference>
<dbReference type="PANTHER" id="PTHR10663">
    <property type="entry name" value="GUANYL-NUCLEOTIDE EXCHANGE FACTOR"/>
    <property type="match status" value="1"/>
</dbReference>
<dbReference type="PROSITE" id="PS50003">
    <property type="entry name" value="PH_DOMAIN"/>
    <property type="match status" value="1"/>
</dbReference>
<dbReference type="InterPro" id="IPR001849">
    <property type="entry name" value="PH_domain"/>
</dbReference>
<protein>
    <recommendedName>
        <fullName evidence="6">Protein transport protein sec73</fullName>
    </recommendedName>
</protein>
<dbReference type="GO" id="GO:0005085">
    <property type="term" value="F:guanyl-nucleotide exchange factor activity"/>
    <property type="evidence" value="ECO:0007669"/>
    <property type="project" value="InterPro"/>
</dbReference>
<feature type="domain" description="PH" evidence="2">
    <location>
        <begin position="750"/>
        <end position="877"/>
    </location>
</feature>
<dbReference type="GeneID" id="54547515"/>
<feature type="compositionally biased region" description="Low complexity" evidence="1">
    <location>
        <begin position="296"/>
        <end position="315"/>
    </location>
</feature>
<feature type="domain" description="SEC7" evidence="3">
    <location>
        <begin position="431"/>
        <end position="633"/>
    </location>
</feature>
<dbReference type="SMART" id="SM00222">
    <property type="entry name" value="Sec7"/>
    <property type="match status" value="1"/>
</dbReference>
<dbReference type="PANTHER" id="PTHR10663:SF405">
    <property type="entry name" value="ARF GUANINE NUCLEOTIDE EXCHANGE FACTOR SYT1"/>
    <property type="match status" value="1"/>
</dbReference>
<dbReference type="SMART" id="SM00233">
    <property type="entry name" value="PH"/>
    <property type="match status" value="1"/>
</dbReference>
<feature type="region of interest" description="Disordered" evidence="1">
    <location>
        <begin position="435"/>
        <end position="458"/>
    </location>
</feature>
<dbReference type="GO" id="GO:0032012">
    <property type="term" value="P:regulation of ARF protein signal transduction"/>
    <property type="evidence" value="ECO:0007669"/>
    <property type="project" value="InterPro"/>
</dbReference>
<feature type="compositionally biased region" description="Polar residues" evidence="1">
    <location>
        <begin position="1106"/>
        <end position="1116"/>
    </location>
</feature>
<feature type="region of interest" description="Disordered" evidence="1">
    <location>
        <begin position="1"/>
        <end position="78"/>
    </location>
</feature>
<proteinExistence type="predicted"/>